<dbReference type="SUPFAM" id="SSF53300">
    <property type="entry name" value="vWA-like"/>
    <property type="match status" value="1"/>
</dbReference>
<dbReference type="PROSITE" id="PS50234">
    <property type="entry name" value="VWFA"/>
    <property type="match status" value="1"/>
</dbReference>
<evidence type="ECO:0000313" key="4">
    <source>
        <dbReference type="Proteomes" id="UP001320715"/>
    </source>
</evidence>
<keyword evidence="1" id="KW-1133">Transmembrane helix</keyword>
<evidence type="ECO:0000313" key="3">
    <source>
        <dbReference type="EMBL" id="MCO6410122.1"/>
    </source>
</evidence>
<sequence>MKAGLAMAGSTKKRFLELFENNSGNFAIMAALSVPLVFIAASLAVDTTNAMSMKTRLQNAVDSAALATSTRLAQEEGLGLDDAKAFAVTFLQGQIDEDMSAFTDLSIKPTINITALEDNGIKVWRVAISSVGTQTLTPMARLMGRESVSVDVFGQSESASGKTQGAFSMALVLDRSGSMGWDLDGQRKIDVLKAAVGGLLDQIEAADPSHNYVRIGAASYSTYMTGSQKLHWRPSKTRDFVNALPASGGTDSTEAFGWAYTSVTAAKEARQHERKNQQEPQRFIVFMTDGDNNYNSADSSTRILCDEAKNDGVEIYSVAFAAPSGGKKLLSYCASSSAHFFDAQSSADLIAAFKSIGEKTSQVASRLTH</sequence>
<dbReference type="Proteomes" id="UP001320715">
    <property type="component" value="Unassembled WGS sequence"/>
</dbReference>
<proteinExistence type="predicted"/>
<dbReference type="Pfam" id="PF13400">
    <property type="entry name" value="Tad"/>
    <property type="match status" value="1"/>
</dbReference>
<protein>
    <submittedName>
        <fullName evidence="3">VWA domain-containing protein</fullName>
    </submittedName>
</protein>
<evidence type="ECO:0000259" key="2">
    <source>
        <dbReference type="PROSITE" id="PS50234"/>
    </source>
</evidence>
<dbReference type="SMART" id="SM00327">
    <property type="entry name" value="VWA"/>
    <property type="match status" value="1"/>
</dbReference>
<name>A0ABT1CVA3_9HYPH</name>
<feature type="domain" description="VWFA" evidence="2">
    <location>
        <begin position="168"/>
        <end position="356"/>
    </location>
</feature>
<evidence type="ECO:0000256" key="1">
    <source>
        <dbReference type="SAM" id="Phobius"/>
    </source>
</evidence>
<keyword evidence="1" id="KW-0812">Transmembrane</keyword>
<accession>A0ABT1CVA3</accession>
<organism evidence="3 4">
    <name type="scientific">Hoeflea alexandrii</name>
    <dbReference type="NCBI Taxonomy" id="288436"/>
    <lineage>
        <taxon>Bacteria</taxon>
        <taxon>Pseudomonadati</taxon>
        <taxon>Pseudomonadota</taxon>
        <taxon>Alphaproteobacteria</taxon>
        <taxon>Hyphomicrobiales</taxon>
        <taxon>Rhizobiaceae</taxon>
        <taxon>Hoeflea</taxon>
    </lineage>
</organism>
<feature type="transmembrane region" description="Helical" evidence="1">
    <location>
        <begin position="26"/>
        <end position="45"/>
    </location>
</feature>
<gene>
    <name evidence="3" type="ORF">GTW23_18205</name>
</gene>
<keyword evidence="4" id="KW-1185">Reference proteome</keyword>
<dbReference type="Gene3D" id="3.40.50.410">
    <property type="entry name" value="von Willebrand factor, type A domain"/>
    <property type="match status" value="1"/>
</dbReference>
<dbReference type="InterPro" id="IPR036465">
    <property type="entry name" value="vWFA_dom_sf"/>
</dbReference>
<dbReference type="EMBL" id="JAAAML010000003">
    <property type="protein sequence ID" value="MCO6410122.1"/>
    <property type="molecule type" value="Genomic_DNA"/>
</dbReference>
<dbReference type="RefSeq" id="WP_252916838.1">
    <property type="nucleotide sequence ID" value="NZ_JAAAML010000003.1"/>
</dbReference>
<dbReference type="CDD" id="cd00198">
    <property type="entry name" value="vWFA"/>
    <property type="match status" value="1"/>
</dbReference>
<dbReference type="Pfam" id="PF00092">
    <property type="entry name" value="VWA"/>
    <property type="match status" value="1"/>
</dbReference>
<dbReference type="InterPro" id="IPR028087">
    <property type="entry name" value="Tad_N"/>
</dbReference>
<reference evidence="3 4" key="1">
    <citation type="submission" date="2020-01" db="EMBL/GenBank/DDBJ databases">
        <title>Genomes of bacteria type strains.</title>
        <authorList>
            <person name="Chen J."/>
            <person name="Zhu S."/>
            <person name="Yang J."/>
        </authorList>
    </citation>
    <scope>NUCLEOTIDE SEQUENCE [LARGE SCALE GENOMIC DNA]</scope>
    <source>
        <strain evidence="3 4">DSM 16655</strain>
    </source>
</reference>
<comment type="caution">
    <text evidence="3">The sequence shown here is derived from an EMBL/GenBank/DDBJ whole genome shotgun (WGS) entry which is preliminary data.</text>
</comment>
<keyword evidence="1" id="KW-0472">Membrane</keyword>
<dbReference type="InterPro" id="IPR002035">
    <property type="entry name" value="VWF_A"/>
</dbReference>